<dbReference type="InterPro" id="IPR010998">
    <property type="entry name" value="Integrase_recombinase_N"/>
</dbReference>
<evidence type="ECO:0000313" key="3">
    <source>
        <dbReference type="EMBL" id="MCK6265827.1"/>
    </source>
</evidence>
<dbReference type="GO" id="GO:0006310">
    <property type="term" value="P:DNA recombination"/>
    <property type="evidence" value="ECO:0007669"/>
    <property type="project" value="UniProtKB-KW"/>
</dbReference>
<name>A0A9X1XM78_9VIBR</name>
<dbReference type="RefSeq" id="WP_248010890.1">
    <property type="nucleotide sequence ID" value="NZ_JAJHVV010000021.1"/>
</dbReference>
<dbReference type="GO" id="GO:0003677">
    <property type="term" value="F:DNA binding"/>
    <property type="evidence" value="ECO:0007669"/>
    <property type="project" value="UniProtKB-KW"/>
</dbReference>
<reference evidence="3" key="1">
    <citation type="submission" date="2021-11" db="EMBL/GenBank/DDBJ databases">
        <title>Vibrio ZSDE26 sp. nov. and Vibrio ZSDZ34 sp. nov., isolated from coastal seawater in Qingdao.</title>
        <authorList>
            <person name="Zhang P."/>
        </authorList>
    </citation>
    <scope>NUCLEOTIDE SEQUENCE</scope>
    <source>
        <strain evidence="3">ZSDE26</strain>
    </source>
</reference>
<dbReference type="AlphaFoldDB" id="A0A9X1XM78"/>
<evidence type="ECO:0000313" key="4">
    <source>
        <dbReference type="Proteomes" id="UP001139559"/>
    </source>
</evidence>
<gene>
    <name evidence="3" type="ORF">KP803_21430</name>
</gene>
<accession>A0A9X1XM78</accession>
<evidence type="ECO:0000256" key="1">
    <source>
        <dbReference type="ARBA" id="ARBA00023125"/>
    </source>
</evidence>
<sequence length="412" mass="47907">MARQREKKNSDLPPHLYRIKDRFGRTRYQFQRVDRTRVLFPLQMPINLIKMHASNYNAKYRNMGAILEHESGKSSQTKSSGSPFNIPLNEAIKKVEKEVINEELSDNYLKIYQSTIERLSKDLGHIYTRSLNLEIVNEFLDEHYGGTSAKHFNNILAHIKKLTSYLADRTYILDDFMRNKKNRRIPSSQQKKTRRQLSMEEFQLIYDESPVYLKVAMMLSFESTHSVNEICRIKHTIKAPKDGVCGIVWNPSKQPIKVDDLDVYGTLYIHRQKSNKHATSRVAIPVTKGIYEAVELAKTDRLVCPYAVRRRPQCSQRGTAKENDQPFQIASHYLSKQFSKVRDKLGIFDHLAVSQRPTFHEIRGLSAREFANHGYNPRARMAHCSDKSTVIYTESQEPVWNPVKPMHILNLK</sequence>
<dbReference type="SUPFAM" id="SSF56349">
    <property type="entry name" value="DNA breaking-rejoining enzymes"/>
    <property type="match status" value="1"/>
</dbReference>
<dbReference type="Proteomes" id="UP001139559">
    <property type="component" value="Unassembled WGS sequence"/>
</dbReference>
<dbReference type="InterPro" id="IPR011010">
    <property type="entry name" value="DNA_brk_join_enz"/>
</dbReference>
<dbReference type="Gene3D" id="1.10.150.130">
    <property type="match status" value="1"/>
</dbReference>
<keyword evidence="2" id="KW-0233">DNA recombination</keyword>
<proteinExistence type="predicted"/>
<keyword evidence="4" id="KW-1185">Reference proteome</keyword>
<dbReference type="EMBL" id="JAJHVV010000021">
    <property type="protein sequence ID" value="MCK6265827.1"/>
    <property type="molecule type" value="Genomic_DNA"/>
</dbReference>
<comment type="caution">
    <text evidence="3">The sequence shown here is derived from an EMBL/GenBank/DDBJ whole genome shotgun (WGS) entry which is preliminary data.</text>
</comment>
<protein>
    <submittedName>
        <fullName evidence="3">Integrase</fullName>
    </submittedName>
</protein>
<dbReference type="Gene3D" id="1.10.443.10">
    <property type="entry name" value="Intergrase catalytic core"/>
    <property type="match status" value="1"/>
</dbReference>
<dbReference type="InterPro" id="IPR013762">
    <property type="entry name" value="Integrase-like_cat_sf"/>
</dbReference>
<organism evidence="3 4">
    <name type="scientific">Vibrio amylolyticus</name>
    <dbReference type="NCBI Taxonomy" id="2847292"/>
    <lineage>
        <taxon>Bacteria</taxon>
        <taxon>Pseudomonadati</taxon>
        <taxon>Pseudomonadota</taxon>
        <taxon>Gammaproteobacteria</taxon>
        <taxon>Vibrionales</taxon>
        <taxon>Vibrionaceae</taxon>
        <taxon>Vibrio</taxon>
    </lineage>
</organism>
<keyword evidence="1" id="KW-0238">DNA-binding</keyword>
<dbReference type="GO" id="GO:0015074">
    <property type="term" value="P:DNA integration"/>
    <property type="evidence" value="ECO:0007669"/>
    <property type="project" value="InterPro"/>
</dbReference>
<evidence type="ECO:0000256" key="2">
    <source>
        <dbReference type="ARBA" id="ARBA00023172"/>
    </source>
</evidence>